<comment type="caution">
    <text evidence="2">The sequence shown here is derived from an EMBL/GenBank/DDBJ whole genome shotgun (WGS) entry which is preliminary data.</text>
</comment>
<gene>
    <name evidence="2" type="ORF">SR41_04045</name>
</gene>
<proteinExistence type="predicted"/>
<keyword evidence="2" id="KW-0378">Hydrolase</keyword>
<name>A0A0D1KZ28_9SPHN</name>
<sequence>MALSPSDPQYFASFDGTRIAYRELGEGRPVVLIHGYFSTAEVNWIKYGHAAAIAAKGFRVIMPDLRGHGASDKPHDLAAYPADALMRDGMALIAHLGLTDYDLGGYSLGGRTTMRMLANGARPRRAVIAGMGLTGIVSTAGRGGYFRHVLTNLGSFERGSGEWMTEAFLKTTGGDPVALLNVLETFVDTPIEAVEAIDVPTLIVAGIDDDDNGSGAALADALPQAIFREIPGNHMSAVTKPELGQTIADFLSA</sequence>
<dbReference type="PRINTS" id="PR00111">
    <property type="entry name" value="ABHYDROLASE"/>
</dbReference>
<evidence type="ECO:0000313" key="3">
    <source>
        <dbReference type="Proteomes" id="UP000033203"/>
    </source>
</evidence>
<reference evidence="2 3" key="1">
    <citation type="submission" date="2015-01" db="EMBL/GenBank/DDBJ databases">
        <title>Genome of Sphingomonas taxi strain 30a.</title>
        <authorList>
            <person name="Eevers N."/>
            <person name="Van Hamme J."/>
            <person name="Bottos E."/>
            <person name="Weyens N."/>
            <person name="Vangronsveld J."/>
        </authorList>
    </citation>
    <scope>NUCLEOTIDE SEQUENCE [LARGE SCALE GENOMIC DNA]</scope>
    <source>
        <strain evidence="2 3">30a</strain>
    </source>
</reference>
<dbReference type="AlphaFoldDB" id="A0A0D1KZ28"/>
<accession>A0A0D1KZ28</accession>
<dbReference type="Proteomes" id="UP000033203">
    <property type="component" value="Unassembled WGS sequence"/>
</dbReference>
<dbReference type="PATRIC" id="fig|1549858.7.peg.3319"/>
<dbReference type="InterPro" id="IPR050228">
    <property type="entry name" value="Carboxylesterase_BioH"/>
</dbReference>
<dbReference type="Gene3D" id="3.40.50.1820">
    <property type="entry name" value="alpha/beta hydrolase"/>
    <property type="match status" value="1"/>
</dbReference>
<dbReference type="SUPFAM" id="SSF53474">
    <property type="entry name" value="alpha/beta-Hydrolases"/>
    <property type="match status" value="1"/>
</dbReference>
<evidence type="ECO:0000313" key="2">
    <source>
        <dbReference type="EMBL" id="KIU29519.1"/>
    </source>
</evidence>
<dbReference type="Pfam" id="PF00561">
    <property type="entry name" value="Abhydrolase_1"/>
    <property type="match status" value="1"/>
</dbReference>
<evidence type="ECO:0000259" key="1">
    <source>
        <dbReference type="Pfam" id="PF00561"/>
    </source>
</evidence>
<dbReference type="InterPro" id="IPR029058">
    <property type="entry name" value="AB_hydrolase_fold"/>
</dbReference>
<dbReference type="EMBL" id="JXTP01000017">
    <property type="protein sequence ID" value="KIU29519.1"/>
    <property type="molecule type" value="Genomic_DNA"/>
</dbReference>
<dbReference type="PANTHER" id="PTHR43194:SF2">
    <property type="entry name" value="PEROXISOMAL MEMBRANE PROTEIN LPX1"/>
    <property type="match status" value="1"/>
</dbReference>
<dbReference type="PANTHER" id="PTHR43194">
    <property type="entry name" value="HYDROLASE ALPHA/BETA FOLD FAMILY"/>
    <property type="match status" value="1"/>
</dbReference>
<protein>
    <submittedName>
        <fullName evidence="2">Hydrolase</fullName>
    </submittedName>
</protein>
<dbReference type="InterPro" id="IPR000073">
    <property type="entry name" value="AB_hydrolase_1"/>
</dbReference>
<dbReference type="GO" id="GO:0016787">
    <property type="term" value="F:hydrolase activity"/>
    <property type="evidence" value="ECO:0007669"/>
    <property type="project" value="UniProtKB-KW"/>
</dbReference>
<feature type="domain" description="AB hydrolase-1" evidence="1">
    <location>
        <begin position="29"/>
        <end position="120"/>
    </location>
</feature>
<organism evidence="2 3">
    <name type="scientific">Sphingomonas melonis</name>
    <dbReference type="NCBI Taxonomy" id="152682"/>
    <lineage>
        <taxon>Bacteria</taxon>
        <taxon>Pseudomonadati</taxon>
        <taxon>Pseudomonadota</taxon>
        <taxon>Alphaproteobacteria</taxon>
        <taxon>Sphingomonadales</taxon>
        <taxon>Sphingomonadaceae</taxon>
        <taxon>Sphingomonas</taxon>
    </lineage>
</organism>